<dbReference type="AlphaFoldDB" id="A0A0S2F7L3"/>
<dbReference type="PATRIC" id="fig|84531.8.peg.1418"/>
<evidence type="ECO:0000256" key="1">
    <source>
        <dbReference type="SAM" id="MobiDB-lite"/>
    </source>
</evidence>
<proteinExistence type="predicted"/>
<dbReference type="Proteomes" id="UP000060787">
    <property type="component" value="Chromosome"/>
</dbReference>
<keyword evidence="3" id="KW-1185">Reference proteome</keyword>
<feature type="region of interest" description="Disordered" evidence="1">
    <location>
        <begin position="1"/>
        <end position="35"/>
    </location>
</feature>
<accession>A0A0S2F7L3</accession>
<evidence type="ECO:0000313" key="2">
    <source>
        <dbReference type="EMBL" id="ALN79543.1"/>
    </source>
</evidence>
<dbReference type="STRING" id="84531.LA76x_1386"/>
<organism evidence="2 3">
    <name type="scientific">Lysobacter antibioticus</name>
    <dbReference type="NCBI Taxonomy" id="84531"/>
    <lineage>
        <taxon>Bacteria</taxon>
        <taxon>Pseudomonadati</taxon>
        <taxon>Pseudomonadota</taxon>
        <taxon>Gammaproteobacteria</taxon>
        <taxon>Lysobacterales</taxon>
        <taxon>Lysobacteraceae</taxon>
        <taxon>Lysobacter</taxon>
    </lineage>
</organism>
<dbReference type="EMBL" id="CP011129">
    <property type="protein sequence ID" value="ALN79543.1"/>
    <property type="molecule type" value="Genomic_DNA"/>
</dbReference>
<dbReference type="KEGG" id="lab:LA76x_1386"/>
<evidence type="ECO:0000313" key="3">
    <source>
        <dbReference type="Proteomes" id="UP000060787"/>
    </source>
</evidence>
<name>A0A0S2F7L3_LYSAN</name>
<sequence>MARGKTGFGAVAGQPDPMTASGPAPLIKNGDRSSHGQRNVIAITF</sequence>
<gene>
    <name evidence="2" type="ORF">LA76x_1386</name>
</gene>
<reference evidence="2 3" key="1">
    <citation type="journal article" date="2015" name="BMC Genomics">
        <title>Comparative genomics and metabolic profiling of the genus Lysobacter.</title>
        <authorList>
            <person name="de Bruijn I."/>
            <person name="Cheng X."/>
            <person name="de Jager V."/>
            <person name="Exposito R.G."/>
            <person name="Watrous J."/>
            <person name="Patel N."/>
            <person name="Postma J."/>
            <person name="Dorrestein P.C."/>
            <person name="Kobayashi D."/>
            <person name="Raaijmakers J.M."/>
        </authorList>
    </citation>
    <scope>NUCLEOTIDE SEQUENCE [LARGE SCALE GENOMIC DNA]</scope>
    <source>
        <strain evidence="2 3">76</strain>
    </source>
</reference>
<protein>
    <submittedName>
        <fullName evidence="2">Uncharacterized protein</fullName>
    </submittedName>
</protein>